<evidence type="ECO:0000313" key="8">
    <source>
        <dbReference type="EMBL" id="HIX01615.1"/>
    </source>
</evidence>
<comment type="subcellular location">
    <subcellularLocation>
        <location evidence="1">Cell membrane</location>
        <topology evidence="1">Multi-pass membrane protein</topology>
    </subcellularLocation>
</comment>
<sequence length="510" mass="55562">MDVDGQATAKKIKCGSLVLMIFSAIFGFSNSITAFYQMGYSSVIWYVIAALAFFLPSALMFAEYGASFKEAKGGIYSWLKGSTNEKVAFIGTFIWLASWMVWLVSSTQFFIVSVSTMISGHDETQTWHFAGLSSTQVVGLLGIGFILLVTLIASHGIDKIAKVATIGGIFAFAISILFSLFSMIVLIAHHGVLAQGITGLHSLTVSPNSNFDSPIEIISFLVYAIFAFAGLETTSGVIDSVDHAEKTFPKALIIAMVCMTFLYIFMIVMCGFTTNWKAILGKENVNLANCEYVLINNLGLEVGKAFGLSGAAAAGVGRLFSHFAGLTDVLTGIGAAFVMVYSPIKSFILGSDSRLLPKKLTKLNDKGMPANAMWLQAIVVSVIMLFIAFGGDAANQFYTVLMDMMNVSSAAPYLFLIGAFPFFKMKQNIDRPFVFYKKQSTTWLVSIMVWIVVAVGIIFTCIEPLFTHDYSTAFWTAFGPVCFGLVGWGLYAKSEKKLQVTDYENSLDND</sequence>
<dbReference type="InterPro" id="IPR050367">
    <property type="entry name" value="APC_superfamily"/>
</dbReference>
<evidence type="ECO:0000256" key="6">
    <source>
        <dbReference type="ARBA" id="ARBA00023136"/>
    </source>
</evidence>
<dbReference type="GO" id="GO:0005886">
    <property type="term" value="C:plasma membrane"/>
    <property type="evidence" value="ECO:0007669"/>
    <property type="project" value="UniProtKB-SubCell"/>
</dbReference>
<evidence type="ECO:0000256" key="3">
    <source>
        <dbReference type="ARBA" id="ARBA00022475"/>
    </source>
</evidence>
<keyword evidence="3" id="KW-1003">Cell membrane</keyword>
<evidence type="ECO:0000313" key="9">
    <source>
        <dbReference type="Proteomes" id="UP000823963"/>
    </source>
</evidence>
<evidence type="ECO:0000256" key="5">
    <source>
        <dbReference type="ARBA" id="ARBA00022989"/>
    </source>
</evidence>
<keyword evidence="2" id="KW-0813">Transport</keyword>
<feature type="transmembrane region" description="Helical" evidence="7">
    <location>
        <begin position="17"/>
        <end position="37"/>
    </location>
</feature>
<protein>
    <submittedName>
        <fullName evidence="8">Glutamate/gamma-aminobutyrate family transporter YjeM</fullName>
    </submittedName>
</protein>
<reference evidence="8" key="1">
    <citation type="journal article" date="2021" name="PeerJ">
        <title>Extensive microbial diversity within the chicken gut microbiome revealed by metagenomics and culture.</title>
        <authorList>
            <person name="Gilroy R."/>
            <person name="Ravi A."/>
            <person name="Getino M."/>
            <person name="Pursley I."/>
            <person name="Horton D.L."/>
            <person name="Alikhan N.F."/>
            <person name="Baker D."/>
            <person name="Gharbi K."/>
            <person name="Hall N."/>
            <person name="Watson M."/>
            <person name="Adriaenssens E.M."/>
            <person name="Foster-Nyarko E."/>
            <person name="Jarju S."/>
            <person name="Secka A."/>
            <person name="Antonio M."/>
            <person name="Oren A."/>
            <person name="Chaudhuri R.R."/>
            <person name="La Ragione R."/>
            <person name="Hildebrand F."/>
            <person name="Pallen M.J."/>
        </authorList>
    </citation>
    <scope>NUCLEOTIDE SEQUENCE</scope>
    <source>
        <strain evidence="8">6627</strain>
    </source>
</reference>
<name>A0A9D2AAA1_9LACO</name>
<dbReference type="Pfam" id="PF13520">
    <property type="entry name" value="AA_permease_2"/>
    <property type="match status" value="1"/>
</dbReference>
<keyword evidence="6 7" id="KW-0472">Membrane</keyword>
<dbReference type="GO" id="GO:0022857">
    <property type="term" value="F:transmembrane transporter activity"/>
    <property type="evidence" value="ECO:0007669"/>
    <property type="project" value="InterPro"/>
</dbReference>
<dbReference type="InterPro" id="IPR002293">
    <property type="entry name" value="AA/rel_permease1"/>
</dbReference>
<evidence type="ECO:0000256" key="1">
    <source>
        <dbReference type="ARBA" id="ARBA00004651"/>
    </source>
</evidence>
<feature type="transmembrane region" description="Helical" evidence="7">
    <location>
        <begin position="252"/>
        <end position="274"/>
    </location>
</feature>
<feature type="transmembrane region" description="Helical" evidence="7">
    <location>
        <begin position="137"/>
        <end position="157"/>
    </location>
</feature>
<proteinExistence type="predicted"/>
<dbReference type="PANTHER" id="PTHR42770:SF15">
    <property type="entry name" value="GLUTAMATE_GAMMA-AMINOBUTYRATE ANTIPORTER-RELATED"/>
    <property type="match status" value="1"/>
</dbReference>
<feature type="transmembrane region" description="Helical" evidence="7">
    <location>
        <begin position="472"/>
        <end position="491"/>
    </location>
</feature>
<feature type="transmembrane region" description="Helical" evidence="7">
    <location>
        <begin position="443"/>
        <end position="466"/>
    </location>
</feature>
<feature type="transmembrane region" description="Helical" evidence="7">
    <location>
        <begin position="213"/>
        <end position="231"/>
    </location>
</feature>
<accession>A0A9D2AAA1</accession>
<organism evidence="8 9">
    <name type="scientific">Candidatus Ligilactobacillus excrementigallinarum</name>
    <dbReference type="NCBI Taxonomy" id="2838641"/>
    <lineage>
        <taxon>Bacteria</taxon>
        <taxon>Bacillati</taxon>
        <taxon>Bacillota</taxon>
        <taxon>Bacilli</taxon>
        <taxon>Lactobacillales</taxon>
        <taxon>Lactobacillaceae</taxon>
        <taxon>Ligilactobacillus</taxon>
    </lineage>
</organism>
<feature type="transmembrane region" description="Helical" evidence="7">
    <location>
        <begin position="372"/>
        <end position="391"/>
    </location>
</feature>
<evidence type="ECO:0000256" key="7">
    <source>
        <dbReference type="SAM" id="Phobius"/>
    </source>
</evidence>
<reference evidence="8" key="2">
    <citation type="submission" date="2021-04" db="EMBL/GenBank/DDBJ databases">
        <authorList>
            <person name="Gilroy R."/>
        </authorList>
    </citation>
    <scope>NUCLEOTIDE SEQUENCE</scope>
    <source>
        <strain evidence="8">6627</strain>
    </source>
</reference>
<comment type="caution">
    <text evidence="8">The sequence shown here is derived from an EMBL/GenBank/DDBJ whole genome shotgun (WGS) entry which is preliminary data.</text>
</comment>
<feature type="transmembrane region" description="Helical" evidence="7">
    <location>
        <begin position="397"/>
        <end position="423"/>
    </location>
</feature>
<evidence type="ECO:0000256" key="2">
    <source>
        <dbReference type="ARBA" id="ARBA00022448"/>
    </source>
</evidence>
<dbReference type="PANTHER" id="PTHR42770">
    <property type="entry name" value="AMINO ACID TRANSPORTER-RELATED"/>
    <property type="match status" value="1"/>
</dbReference>
<feature type="transmembrane region" description="Helical" evidence="7">
    <location>
        <begin position="87"/>
        <end position="111"/>
    </location>
</feature>
<dbReference type="PIRSF" id="PIRSF006060">
    <property type="entry name" value="AA_transporter"/>
    <property type="match status" value="1"/>
</dbReference>
<feature type="transmembrane region" description="Helical" evidence="7">
    <location>
        <begin position="329"/>
        <end position="351"/>
    </location>
</feature>
<dbReference type="AlphaFoldDB" id="A0A9D2AAA1"/>
<feature type="transmembrane region" description="Helical" evidence="7">
    <location>
        <begin position="169"/>
        <end position="193"/>
    </location>
</feature>
<dbReference type="NCBIfam" id="NF011775">
    <property type="entry name" value="PRK15238.1"/>
    <property type="match status" value="1"/>
</dbReference>
<gene>
    <name evidence="8" type="primary">yjeM</name>
    <name evidence="8" type="ORF">H9861_02550</name>
</gene>
<dbReference type="Proteomes" id="UP000823963">
    <property type="component" value="Unassembled WGS sequence"/>
</dbReference>
<keyword evidence="4 7" id="KW-0812">Transmembrane</keyword>
<dbReference type="EMBL" id="DXFP01000019">
    <property type="protein sequence ID" value="HIX01615.1"/>
    <property type="molecule type" value="Genomic_DNA"/>
</dbReference>
<evidence type="ECO:0000256" key="4">
    <source>
        <dbReference type="ARBA" id="ARBA00022692"/>
    </source>
</evidence>
<feature type="transmembrane region" description="Helical" evidence="7">
    <location>
        <begin position="43"/>
        <end position="66"/>
    </location>
</feature>
<keyword evidence="5 7" id="KW-1133">Transmembrane helix</keyword>
<dbReference type="Gene3D" id="1.20.1740.10">
    <property type="entry name" value="Amino acid/polyamine transporter I"/>
    <property type="match status" value="1"/>
</dbReference>